<protein>
    <recommendedName>
        <fullName evidence="3">Ubiquinone biosynthesis protein</fullName>
    </recommendedName>
</protein>
<dbReference type="AlphaFoldDB" id="A0A250IKA2"/>
<dbReference type="KEGG" id="mbd:MEBOL_004808"/>
<keyword evidence="2" id="KW-1185">Reference proteome</keyword>
<name>A0A250IKA2_9BACT</name>
<dbReference type="Pfam" id="PF05019">
    <property type="entry name" value="Coq4"/>
    <property type="match status" value="1"/>
</dbReference>
<dbReference type="InterPro" id="IPR007715">
    <property type="entry name" value="Coq4"/>
</dbReference>
<dbReference type="PANTHER" id="PTHR12922:SF7">
    <property type="entry name" value="UBIQUINONE BIOSYNTHESIS PROTEIN COQ4 HOMOLOG, MITOCHONDRIAL"/>
    <property type="match status" value="1"/>
</dbReference>
<dbReference type="PANTHER" id="PTHR12922">
    <property type="entry name" value="UBIQUINONE BIOSYNTHESIS PROTEIN"/>
    <property type="match status" value="1"/>
</dbReference>
<dbReference type="GO" id="GO:0006744">
    <property type="term" value="P:ubiquinone biosynthetic process"/>
    <property type="evidence" value="ECO:0007669"/>
    <property type="project" value="InterPro"/>
</dbReference>
<proteinExistence type="predicted"/>
<accession>A0A250IKA2</accession>
<dbReference type="RefSeq" id="WP_095979686.1">
    <property type="nucleotide sequence ID" value="NZ_CP022163.1"/>
</dbReference>
<dbReference type="Proteomes" id="UP000217289">
    <property type="component" value="Chromosome"/>
</dbReference>
<dbReference type="EMBL" id="CP022163">
    <property type="protein sequence ID" value="ATB31346.1"/>
    <property type="molecule type" value="Genomic_DNA"/>
</dbReference>
<organism evidence="1 2">
    <name type="scientific">Melittangium boletus DSM 14713</name>
    <dbReference type="NCBI Taxonomy" id="1294270"/>
    <lineage>
        <taxon>Bacteria</taxon>
        <taxon>Pseudomonadati</taxon>
        <taxon>Myxococcota</taxon>
        <taxon>Myxococcia</taxon>
        <taxon>Myxococcales</taxon>
        <taxon>Cystobacterineae</taxon>
        <taxon>Archangiaceae</taxon>
        <taxon>Melittangium</taxon>
    </lineage>
</organism>
<evidence type="ECO:0000313" key="2">
    <source>
        <dbReference type="Proteomes" id="UP000217289"/>
    </source>
</evidence>
<reference evidence="1 2" key="1">
    <citation type="submission" date="2017-06" db="EMBL/GenBank/DDBJ databases">
        <authorList>
            <person name="Kim H.J."/>
            <person name="Triplett B.A."/>
        </authorList>
    </citation>
    <scope>NUCLEOTIDE SEQUENCE [LARGE SCALE GENOMIC DNA]</scope>
    <source>
        <strain evidence="1 2">DSM 14713</strain>
    </source>
</reference>
<evidence type="ECO:0000313" key="1">
    <source>
        <dbReference type="EMBL" id="ATB31346.1"/>
    </source>
</evidence>
<evidence type="ECO:0008006" key="3">
    <source>
        <dbReference type="Google" id="ProtNLM"/>
    </source>
</evidence>
<sequence length="240" mass="26698">MAHRQFAPRRAFHAARTLAKDPDDLPQVFTLIESLSWDTLERIASGLRRNDTGRALLEKKPDIVEVLADREALARLPEGSLGRAYLDFVERENISAQGIRDAAAKGATLDQTLPTPLNWVHARMRDTHDLWHAATGYHGDVLGETALLAFNLAQNMNPAIGLIIGIGLLKTRGSPDASKARETILDGFRRGWKAAWLPAVDWEALLALPVEEVRRRLNLEAPRDYRPIRSTELKAHQAAA</sequence>
<gene>
    <name evidence="1" type="ORF">MEBOL_004808</name>
</gene>
<dbReference type="OrthoDB" id="9775927at2"/>